<dbReference type="SUPFAM" id="SSF46785">
    <property type="entry name" value="Winged helix' DNA-binding domain"/>
    <property type="match status" value="1"/>
</dbReference>
<dbReference type="Gene3D" id="1.10.10.10">
    <property type="entry name" value="Winged helix-like DNA-binding domain superfamily/Winged helix DNA-binding domain"/>
    <property type="match status" value="1"/>
</dbReference>
<dbReference type="InterPro" id="IPR036388">
    <property type="entry name" value="WH-like_DNA-bd_sf"/>
</dbReference>
<sequence>MTTSTTDNDAALARQVAAYWTRRAYESVITFTRREQRLRGYTQPQFWLLRHLDAHDLAEDDQGATVAELEHAMAEYLREEDDLDTEADTLVARGWLEREGVRLRITEAGKAGRLELARHAPAIRALIHDGIDDADYVTTIKVLQRLIHNTREDRALER</sequence>
<protein>
    <recommendedName>
        <fullName evidence="3">DNA-binding MarR family transcriptional regulator</fullName>
    </recommendedName>
</protein>
<name>A0A0B2BK05_9ACTN</name>
<dbReference type="AlphaFoldDB" id="A0A0B2BK05"/>
<dbReference type="RefSeq" id="WP_039345783.1">
    <property type="nucleotide sequence ID" value="NZ_PGEZ01000001.1"/>
</dbReference>
<organism evidence="1 2">
    <name type="scientific">Mumia flava</name>
    <dbReference type="NCBI Taxonomy" id="1348852"/>
    <lineage>
        <taxon>Bacteria</taxon>
        <taxon>Bacillati</taxon>
        <taxon>Actinomycetota</taxon>
        <taxon>Actinomycetes</taxon>
        <taxon>Propionibacteriales</taxon>
        <taxon>Nocardioidaceae</taxon>
        <taxon>Mumia</taxon>
    </lineage>
</organism>
<gene>
    <name evidence="1" type="ORF">CLV56_0826</name>
</gene>
<dbReference type="Proteomes" id="UP000230842">
    <property type="component" value="Unassembled WGS sequence"/>
</dbReference>
<evidence type="ECO:0000313" key="2">
    <source>
        <dbReference type="Proteomes" id="UP000230842"/>
    </source>
</evidence>
<accession>A0A0B2BK05</accession>
<reference evidence="1 2" key="1">
    <citation type="submission" date="2017-11" db="EMBL/GenBank/DDBJ databases">
        <title>Genomic Encyclopedia of Archaeal and Bacterial Type Strains, Phase II (KMG-II): From Individual Species to Whole Genera.</title>
        <authorList>
            <person name="Goeker M."/>
        </authorList>
    </citation>
    <scope>NUCLEOTIDE SEQUENCE [LARGE SCALE GENOMIC DNA]</scope>
    <source>
        <strain evidence="1 2">DSM 27763</strain>
    </source>
</reference>
<evidence type="ECO:0000313" key="1">
    <source>
        <dbReference type="EMBL" id="PJJ56616.1"/>
    </source>
</evidence>
<dbReference type="InterPro" id="IPR036390">
    <property type="entry name" value="WH_DNA-bd_sf"/>
</dbReference>
<proteinExistence type="predicted"/>
<evidence type="ECO:0008006" key="3">
    <source>
        <dbReference type="Google" id="ProtNLM"/>
    </source>
</evidence>
<comment type="caution">
    <text evidence="1">The sequence shown here is derived from an EMBL/GenBank/DDBJ whole genome shotgun (WGS) entry which is preliminary data.</text>
</comment>
<dbReference type="EMBL" id="PGEZ01000001">
    <property type="protein sequence ID" value="PJJ56616.1"/>
    <property type="molecule type" value="Genomic_DNA"/>
</dbReference>
<keyword evidence="2" id="KW-1185">Reference proteome</keyword>
<dbReference type="OrthoDB" id="4550567at2"/>